<name>M2SG97_9SPHN</name>
<keyword evidence="2" id="KW-1185">Reference proteome</keyword>
<dbReference type="Proteomes" id="UP000011717">
    <property type="component" value="Unassembled WGS sequence"/>
</dbReference>
<dbReference type="AlphaFoldDB" id="M2SG97"/>
<accession>M2SG97</accession>
<organism evidence="1 2">
    <name type="scientific">Pacificimonas flava</name>
    <dbReference type="NCBI Taxonomy" id="1234595"/>
    <lineage>
        <taxon>Bacteria</taxon>
        <taxon>Pseudomonadati</taxon>
        <taxon>Pseudomonadota</taxon>
        <taxon>Alphaproteobacteria</taxon>
        <taxon>Sphingomonadales</taxon>
        <taxon>Sphingosinicellaceae</taxon>
        <taxon>Pacificimonas</taxon>
    </lineage>
</organism>
<dbReference type="EMBL" id="AMRV01000001">
    <property type="protein sequence ID" value="EMD84390.1"/>
    <property type="molecule type" value="Genomic_DNA"/>
</dbReference>
<comment type="caution">
    <text evidence="1">The sequence shown here is derived from an EMBL/GenBank/DDBJ whole genome shotgun (WGS) entry which is preliminary data.</text>
</comment>
<protein>
    <submittedName>
        <fullName evidence="1">Uncharacterized protein</fullName>
    </submittedName>
</protein>
<proteinExistence type="predicted"/>
<reference evidence="1 2" key="1">
    <citation type="journal article" date="2013" name="Genome Announc.">
        <title>Draft Genome Sequence of Strain JLT2015T, Belonging to the Family Sphingomonadaceae of the Alphaproteobacteria.</title>
        <authorList>
            <person name="Tang K."/>
            <person name="Liu K."/>
            <person name="Li S."/>
            <person name="Jiao N."/>
        </authorList>
    </citation>
    <scope>NUCLEOTIDE SEQUENCE [LARGE SCALE GENOMIC DNA]</scope>
    <source>
        <strain evidence="1 2">JLT2015</strain>
    </source>
</reference>
<gene>
    <name evidence="1" type="ORF">C725_0320</name>
</gene>
<evidence type="ECO:0000313" key="1">
    <source>
        <dbReference type="EMBL" id="EMD84390.1"/>
    </source>
</evidence>
<evidence type="ECO:0000313" key="2">
    <source>
        <dbReference type="Proteomes" id="UP000011717"/>
    </source>
</evidence>
<sequence length="40" mass="4412">MYFWKCEDMLANPFEDAPVIVDLTAPTGASAPVRVPEACR</sequence>